<keyword evidence="3" id="KW-0963">Cytoplasm</keyword>
<dbReference type="Gene3D" id="3.90.950.10">
    <property type="match status" value="2"/>
</dbReference>
<keyword evidence="2 3" id="KW-0378">Hydrolase</keyword>
<feature type="compositionally biased region" description="Polar residues" evidence="4">
    <location>
        <begin position="108"/>
        <end position="118"/>
    </location>
</feature>
<dbReference type="AlphaFoldDB" id="A0A086BNL6"/>
<dbReference type="eggNOG" id="COG1051">
    <property type="taxonomic scope" value="Bacteria"/>
</dbReference>
<evidence type="ECO:0000313" key="6">
    <source>
        <dbReference type="EMBL" id="KFF30530.1"/>
    </source>
</evidence>
<comment type="function">
    <text evidence="3">Nucleoside triphosphate pyrophosphatase. May have a dual role in cell division arrest and in preventing the incorporation of modified nucleotides into cellular nucleic acids.</text>
</comment>
<dbReference type="PANTHER" id="PTHR43213">
    <property type="entry name" value="BIFUNCTIONAL DTTP/UTP PYROPHOSPHATASE/METHYLTRANSFERASE PROTEIN-RELATED"/>
    <property type="match status" value="1"/>
</dbReference>
<dbReference type="CDD" id="cd18877">
    <property type="entry name" value="NUDIX_Hydrolase"/>
    <property type="match status" value="1"/>
</dbReference>
<dbReference type="CDD" id="cd00555">
    <property type="entry name" value="Maf"/>
    <property type="match status" value="1"/>
</dbReference>
<comment type="caution">
    <text evidence="6">The sequence shown here is derived from an EMBL/GenBank/DDBJ whole genome shotgun (WGS) entry which is preliminary data.</text>
</comment>
<gene>
    <name evidence="6" type="ORF">BBOMB_1385</name>
</gene>
<comment type="catalytic activity">
    <reaction evidence="3">
        <text>a ribonucleoside 5'-triphosphate + H2O = a ribonucleoside 5'-phosphate + diphosphate + H(+)</text>
        <dbReference type="Rhea" id="RHEA:23996"/>
        <dbReference type="ChEBI" id="CHEBI:15377"/>
        <dbReference type="ChEBI" id="CHEBI:15378"/>
        <dbReference type="ChEBI" id="CHEBI:33019"/>
        <dbReference type="ChEBI" id="CHEBI:58043"/>
        <dbReference type="ChEBI" id="CHEBI:61557"/>
        <dbReference type="EC" id="3.6.1.9"/>
    </reaction>
</comment>
<dbReference type="SUPFAM" id="SSF52972">
    <property type="entry name" value="ITPase-like"/>
    <property type="match status" value="2"/>
</dbReference>
<keyword evidence="7" id="KW-1185">Reference proteome</keyword>
<dbReference type="PANTHER" id="PTHR43213:SF5">
    <property type="entry name" value="BIFUNCTIONAL DTTP_UTP PYROPHOSPHATASE_METHYLTRANSFERASE PROTEIN-RELATED"/>
    <property type="match status" value="1"/>
</dbReference>
<dbReference type="EC" id="3.6.1.9" evidence="3"/>
<comment type="similarity">
    <text evidence="3">Belongs to the Maf family.</text>
</comment>
<dbReference type="HAMAP" id="MF_00528">
    <property type="entry name" value="Maf"/>
    <property type="match status" value="1"/>
</dbReference>
<feature type="region of interest" description="Disordered" evidence="4">
    <location>
        <begin position="99"/>
        <end position="148"/>
    </location>
</feature>
<evidence type="ECO:0000259" key="5">
    <source>
        <dbReference type="PROSITE" id="PS51462"/>
    </source>
</evidence>
<dbReference type="InterPro" id="IPR015797">
    <property type="entry name" value="NUDIX_hydrolase-like_dom_sf"/>
</dbReference>
<dbReference type="STRING" id="1341695.BBOMB_1385"/>
<dbReference type="InterPro" id="IPR029001">
    <property type="entry name" value="ITPase-like_fam"/>
</dbReference>
<organism evidence="6 7">
    <name type="scientific">Bifidobacterium bombi DSM 19703</name>
    <dbReference type="NCBI Taxonomy" id="1341695"/>
    <lineage>
        <taxon>Bacteria</taxon>
        <taxon>Bacillati</taxon>
        <taxon>Actinomycetota</taxon>
        <taxon>Actinomycetes</taxon>
        <taxon>Bifidobacteriales</taxon>
        <taxon>Bifidobacteriaceae</taxon>
        <taxon>Bifidobacterium</taxon>
    </lineage>
</organism>
<dbReference type="Proteomes" id="UP000028730">
    <property type="component" value="Unassembled WGS sequence"/>
</dbReference>
<comment type="caution">
    <text evidence="3">Lacks conserved residue(s) required for the propagation of feature annotation.</text>
</comment>
<dbReference type="PROSITE" id="PS51462">
    <property type="entry name" value="NUDIX"/>
    <property type="match status" value="1"/>
</dbReference>
<keyword evidence="3" id="KW-0546">Nucleotide metabolism</keyword>
<evidence type="ECO:0000313" key="7">
    <source>
        <dbReference type="Proteomes" id="UP000028730"/>
    </source>
</evidence>
<comment type="cofactor">
    <cofactor evidence="1 3">
        <name>a divalent metal cation</name>
        <dbReference type="ChEBI" id="CHEBI:60240"/>
    </cofactor>
</comment>
<dbReference type="GO" id="GO:0009117">
    <property type="term" value="P:nucleotide metabolic process"/>
    <property type="evidence" value="ECO:0007669"/>
    <property type="project" value="UniProtKB-KW"/>
</dbReference>
<proteinExistence type="inferred from homology"/>
<dbReference type="InterPro" id="IPR020084">
    <property type="entry name" value="NUDIX_hydrolase_CS"/>
</dbReference>
<dbReference type="InterPro" id="IPR000086">
    <property type="entry name" value="NUDIX_hydrolase_dom"/>
</dbReference>
<feature type="domain" description="Nudix hydrolase" evidence="5">
    <location>
        <begin position="369"/>
        <end position="506"/>
    </location>
</feature>
<comment type="subcellular location">
    <subcellularLocation>
        <location evidence="3">Cytoplasm</location>
    </subcellularLocation>
</comment>
<sequence length="516" mass="55480">MSVSVILASSSPSRRRVLLQAGVNPNVSVSHVDEPAALEAAAARFGGRVADLDAKQRVEILARAKARAVASYYRSVAQVAADAHGEQVTAYPLQAPQVTDAGAGGVQSDETQTGSQSRFAGAKPPVADARFRPADVKHSSDGTSDIDRTVTQDFSGLAVPTRTEPLDEAMAGLHGFESSSHGPLIIGCDSMFLFGGETFGKPHTPQVARERLTAMRGKSGELWTGHCVIDFATGRELTEASHARVRFADYTDEQVEAYVSTGEPLEVAGCFTLEGLGGPFIESVEGDPSGVLGISLPLLRRLTGKLGIDWTWLWNWQNTSAVQPGFGSRPQAQDSDIELRVAAATSPQGRIRQPGDGWVECVCGSRHWGRHGAAGILLARRDERTGEVTDIVMQHRAQWSAEGGTWGIPGGAITAGETPIEGALRESYEEANITPDDIEVVGTHREEHGPWAYTTVIAFEKPGHRVDPHPNDDESLKIGWVPVPNVAGLKLLTAFRTDWPGFTERLDRLAREYKGK</sequence>
<dbReference type="Gene3D" id="3.90.79.10">
    <property type="entry name" value="Nucleoside Triphosphate Pyrophosphohydrolase"/>
    <property type="match status" value="1"/>
</dbReference>
<protein>
    <recommendedName>
        <fullName evidence="3">Nucleoside triphosphate pyrophosphatase</fullName>
        <ecNumber evidence="3">3.6.1.9</ecNumber>
    </recommendedName>
    <alternativeName>
        <fullName evidence="3">Nucleotide pyrophosphatase</fullName>
        <shortName evidence="3">Nucleotide PPase</shortName>
    </alternativeName>
</protein>
<dbReference type="OrthoDB" id="3527985at2"/>
<accession>A0A086BNL6</accession>
<dbReference type="RefSeq" id="WP_044087625.1">
    <property type="nucleotide sequence ID" value="NZ_ATLK01000002.1"/>
</dbReference>
<comment type="catalytic activity">
    <reaction evidence="3">
        <text>a 2'-deoxyribonucleoside 5'-triphosphate + H2O = a 2'-deoxyribonucleoside 5'-phosphate + diphosphate + H(+)</text>
        <dbReference type="Rhea" id="RHEA:44644"/>
        <dbReference type="ChEBI" id="CHEBI:15377"/>
        <dbReference type="ChEBI" id="CHEBI:15378"/>
        <dbReference type="ChEBI" id="CHEBI:33019"/>
        <dbReference type="ChEBI" id="CHEBI:61560"/>
        <dbReference type="ChEBI" id="CHEBI:65317"/>
        <dbReference type="EC" id="3.6.1.9"/>
    </reaction>
</comment>
<dbReference type="EMBL" id="ATLK01000002">
    <property type="protein sequence ID" value="KFF30530.1"/>
    <property type="molecule type" value="Genomic_DNA"/>
</dbReference>
<dbReference type="PROSITE" id="PS00893">
    <property type="entry name" value="NUDIX_BOX"/>
    <property type="match status" value="1"/>
</dbReference>
<reference evidence="6 7" key="1">
    <citation type="journal article" date="2014" name="Appl. Environ. Microbiol.">
        <title>Genomic encyclopedia of type strains of the genus Bifidobacterium.</title>
        <authorList>
            <person name="Milani C."/>
            <person name="Lugli G.A."/>
            <person name="Duranti S."/>
            <person name="Turroni F."/>
            <person name="Bottacini F."/>
            <person name="Mangifesta M."/>
            <person name="Sanchez B."/>
            <person name="Viappiani A."/>
            <person name="Mancabelli L."/>
            <person name="Taminiau B."/>
            <person name="Delcenserie V."/>
            <person name="Barrangou R."/>
            <person name="Margolles A."/>
            <person name="van Sinderen D."/>
            <person name="Ventura M."/>
        </authorList>
    </citation>
    <scope>NUCLEOTIDE SEQUENCE [LARGE SCALE GENOMIC DNA]</scope>
    <source>
        <strain evidence="6 7">DSM 19703</strain>
    </source>
</reference>
<dbReference type="InterPro" id="IPR003697">
    <property type="entry name" value="Maf-like"/>
</dbReference>
<evidence type="ECO:0000256" key="2">
    <source>
        <dbReference type="ARBA" id="ARBA00022801"/>
    </source>
</evidence>
<dbReference type="SUPFAM" id="SSF55811">
    <property type="entry name" value="Nudix"/>
    <property type="match status" value="1"/>
</dbReference>
<evidence type="ECO:0000256" key="4">
    <source>
        <dbReference type="SAM" id="MobiDB-lite"/>
    </source>
</evidence>
<feature type="active site" description="Proton acceptor" evidence="3">
    <location>
        <position position="189"/>
    </location>
</feature>
<feature type="compositionally biased region" description="Basic and acidic residues" evidence="4">
    <location>
        <begin position="129"/>
        <end position="148"/>
    </location>
</feature>
<evidence type="ECO:0000256" key="3">
    <source>
        <dbReference type="HAMAP-Rule" id="MF_00528"/>
    </source>
</evidence>
<evidence type="ECO:0000256" key="1">
    <source>
        <dbReference type="ARBA" id="ARBA00001968"/>
    </source>
</evidence>
<dbReference type="GO" id="GO:0005737">
    <property type="term" value="C:cytoplasm"/>
    <property type="evidence" value="ECO:0007669"/>
    <property type="project" value="UniProtKB-SubCell"/>
</dbReference>
<dbReference type="Pfam" id="PF02545">
    <property type="entry name" value="Maf"/>
    <property type="match status" value="2"/>
</dbReference>
<dbReference type="GO" id="GO:0047429">
    <property type="term" value="F:nucleoside triphosphate diphosphatase activity"/>
    <property type="evidence" value="ECO:0007669"/>
    <property type="project" value="UniProtKB-EC"/>
</dbReference>
<dbReference type="eggNOG" id="COG0424">
    <property type="taxonomic scope" value="Bacteria"/>
</dbReference>
<dbReference type="Pfam" id="PF00293">
    <property type="entry name" value="NUDIX"/>
    <property type="match status" value="1"/>
</dbReference>
<name>A0A086BNL6_9BIFI</name>